<evidence type="ECO:0000313" key="1">
    <source>
        <dbReference type="EMBL" id="EBS4097996.1"/>
    </source>
</evidence>
<gene>
    <name evidence="1" type="ORF">DPS53_22265</name>
</gene>
<comment type="caution">
    <text evidence="1">The sequence shown here is derived from an EMBL/GenBank/DDBJ whole genome shotgun (WGS) entry which is preliminary data.</text>
</comment>
<accession>A0A5U9SVH8</accession>
<reference evidence="1" key="1">
    <citation type="submission" date="2018-06" db="EMBL/GenBank/DDBJ databases">
        <authorList>
            <person name="Ashton P.M."/>
            <person name="Dallman T."/>
            <person name="Nair S."/>
            <person name="De Pinna E."/>
            <person name="Peters T."/>
            <person name="Grant K."/>
        </authorList>
    </citation>
    <scope>NUCLEOTIDE SEQUENCE [LARGE SCALE GENOMIC DNA]</scope>
    <source>
        <strain evidence="1">374035</strain>
    </source>
</reference>
<organism evidence="1">
    <name type="scientific">Salmonella enterica subsp. enterica serovar Bareilly</name>
    <dbReference type="NCBI Taxonomy" id="58096"/>
    <lineage>
        <taxon>Bacteria</taxon>
        <taxon>Pseudomonadati</taxon>
        <taxon>Pseudomonadota</taxon>
        <taxon>Gammaproteobacteria</taxon>
        <taxon>Enterobacterales</taxon>
        <taxon>Enterobacteriaceae</taxon>
        <taxon>Salmonella</taxon>
    </lineage>
</organism>
<dbReference type="AlphaFoldDB" id="A0A5U9SVH8"/>
<dbReference type="EMBL" id="AAGVJY010000028">
    <property type="protein sequence ID" value="EBS4097996.1"/>
    <property type="molecule type" value="Genomic_DNA"/>
</dbReference>
<dbReference type="Proteomes" id="UP000839659">
    <property type="component" value="Unassembled WGS sequence"/>
</dbReference>
<name>A0A5U9SVH8_SALET</name>
<sequence length="89" mass="9909">MGISGLTDNIRRSVVMPGETTSCLCLATRLLHELREIPEAFPLSASSCEDDTSIALADLLPRSGFTVVQTRELLLHRIRWPLMDEEVLT</sequence>
<protein>
    <submittedName>
        <fullName evidence="1">Cytoplasmic protein</fullName>
    </submittedName>
</protein>
<proteinExistence type="predicted"/>